<evidence type="ECO:0000313" key="2">
    <source>
        <dbReference type="EMBL" id="CAB4160842.1"/>
    </source>
</evidence>
<organism evidence="2">
    <name type="scientific">uncultured Caudovirales phage</name>
    <dbReference type="NCBI Taxonomy" id="2100421"/>
    <lineage>
        <taxon>Viruses</taxon>
        <taxon>Duplodnaviria</taxon>
        <taxon>Heunggongvirae</taxon>
        <taxon>Uroviricota</taxon>
        <taxon>Caudoviricetes</taxon>
        <taxon>Peduoviridae</taxon>
        <taxon>Maltschvirus</taxon>
        <taxon>Maltschvirus maltsch</taxon>
    </lineage>
</organism>
<keyword evidence="1" id="KW-0472">Membrane</keyword>
<feature type="transmembrane region" description="Helical" evidence="1">
    <location>
        <begin position="6"/>
        <end position="29"/>
    </location>
</feature>
<evidence type="ECO:0000256" key="1">
    <source>
        <dbReference type="SAM" id="Phobius"/>
    </source>
</evidence>
<proteinExistence type="predicted"/>
<protein>
    <submittedName>
        <fullName evidence="2">Uncharacterized protein</fullName>
    </submittedName>
</protein>
<name>A0A6J5NPZ5_9CAUD</name>
<accession>A0A6J5NPZ5</accession>
<gene>
    <name evidence="2" type="ORF">UFOVP728_15</name>
</gene>
<keyword evidence="1" id="KW-1133">Transmembrane helix</keyword>
<sequence>MTISEIAWFIAGMWVNSCVIGVWMLILALRRK</sequence>
<keyword evidence="1" id="KW-0812">Transmembrane</keyword>
<reference evidence="2" key="1">
    <citation type="submission" date="2020-04" db="EMBL/GenBank/DDBJ databases">
        <authorList>
            <person name="Chiriac C."/>
            <person name="Salcher M."/>
            <person name="Ghai R."/>
            <person name="Kavagutti S V."/>
        </authorList>
    </citation>
    <scope>NUCLEOTIDE SEQUENCE</scope>
</reference>
<dbReference type="EMBL" id="LR796706">
    <property type="protein sequence ID" value="CAB4160842.1"/>
    <property type="molecule type" value="Genomic_DNA"/>
</dbReference>